<feature type="transmembrane region" description="Helical" evidence="2">
    <location>
        <begin position="84"/>
        <end position="102"/>
    </location>
</feature>
<feature type="transmembrane region" description="Helical" evidence="2">
    <location>
        <begin position="208"/>
        <end position="232"/>
    </location>
</feature>
<feature type="region of interest" description="Disordered" evidence="1">
    <location>
        <begin position="1"/>
        <end position="52"/>
    </location>
</feature>
<dbReference type="EMBL" id="WMBF01000223">
    <property type="protein sequence ID" value="MBW5423753.1"/>
    <property type="molecule type" value="Genomic_DNA"/>
</dbReference>
<evidence type="ECO:0000313" key="3">
    <source>
        <dbReference type="EMBL" id="MBW5423753.1"/>
    </source>
</evidence>
<sequence length="246" mass="26728">MTVDPPHGPLPGELPPGWIDPAVISPPPGGRVPGQTQPQPQPQPPPPPSLVSPEALRNQLDARLAEYATLRQESLQAISNRIQVMNFAFTSLSLILAALLASDVPRSLLILVSLLFVPIASKASALVWLGEYHRSQRAGQGVRLLEGRINELLGGGEHLTWEKSLYSQSTHMGYPYIATVLFILSTGVFGEFLGGIYLTQAAEEAAVFPPVLCAALVVVYSLTIEISFLLFFRKRWIAIRLHSHGA</sequence>
<organism evidence="3 4">
    <name type="scientific">Streptomyces anatolicus</name>
    <dbReference type="NCBI Taxonomy" id="2675858"/>
    <lineage>
        <taxon>Bacteria</taxon>
        <taxon>Bacillati</taxon>
        <taxon>Actinomycetota</taxon>
        <taxon>Actinomycetes</taxon>
        <taxon>Kitasatosporales</taxon>
        <taxon>Streptomycetaceae</taxon>
        <taxon>Streptomyces</taxon>
    </lineage>
</organism>
<comment type="caution">
    <text evidence="3">The sequence shown here is derived from an EMBL/GenBank/DDBJ whole genome shotgun (WGS) entry which is preliminary data.</text>
</comment>
<proteinExistence type="predicted"/>
<dbReference type="Proteomes" id="UP001197114">
    <property type="component" value="Unassembled WGS sequence"/>
</dbReference>
<keyword evidence="2" id="KW-1133">Transmembrane helix</keyword>
<reference evidence="3 4" key="1">
    <citation type="submission" date="2019-11" db="EMBL/GenBank/DDBJ databases">
        <authorList>
            <person name="Ay H."/>
        </authorList>
    </citation>
    <scope>NUCLEOTIDE SEQUENCE [LARGE SCALE GENOMIC DNA]</scope>
    <source>
        <strain evidence="3 4">BG9H</strain>
    </source>
</reference>
<evidence type="ECO:0000256" key="1">
    <source>
        <dbReference type="SAM" id="MobiDB-lite"/>
    </source>
</evidence>
<feature type="transmembrane region" description="Helical" evidence="2">
    <location>
        <begin position="108"/>
        <end position="129"/>
    </location>
</feature>
<feature type="compositionally biased region" description="Pro residues" evidence="1">
    <location>
        <begin position="1"/>
        <end position="14"/>
    </location>
</feature>
<evidence type="ECO:0000313" key="4">
    <source>
        <dbReference type="Proteomes" id="UP001197114"/>
    </source>
</evidence>
<feature type="transmembrane region" description="Helical" evidence="2">
    <location>
        <begin position="173"/>
        <end position="196"/>
    </location>
</feature>
<keyword evidence="2" id="KW-0472">Membrane</keyword>
<gene>
    <name evidence="3" type="ORF">GKQ77_19665</name>
</gene>
<evidence type="ECO:0000256" key="2">
    <source>
        <dbReference type="SAM" id="Phobius"/>
    </source>
</evidence>
<accession>A0ABS6YQQ0</accession>
<keyword evidence="2" id="KW-0812">Transmembrane</keyword>
<dbReference type="RefSeq" id="WP_219690243.1">
    <property type="nucleotide sequence ID" value="NZ_WMBF01000223.1"/>
</dbReference>
<name>A0ABS6YQQ0_9ACTN</name>
<keyword evidence="4" id="KW-1185">Reference proteome</keyword>
<protein>
    <submittedName>
        <fullName evidence="3">Uncharacterized protein</fullName>
    </submittedName>
</protein>
<feature type="compositionally biased region" description="Pro residues" evidence="1">
    <location>
        <begin position="39"/>
        <end position="50"/>
    </location>
</feature>